<dbReference type="InterPro" id="IPR016064">
    <property type="entry name" value="NAD/diacylglycerol_kinase_sf"/>
</dbReference>
<dbReference type="GO" id="GO:0019674">
    <property type="term" value="P:NAD+ metabolic process"/>
    <property type="evidence" value="ECO:0007669"/>
    <property type="project" value="InterPro"/>
</dbReference>
<dbReference type="RefSeq" id="WP_229663844.1">
    <property type="nucleotide sequence ID" value="NZ_BMOC01000021.1"/>
</dbReference>
<gene>
    <name evidence="1" type="ORF">GCM10008995_26160</name>
</gene>
<proteinExistence type="predicted"/>
<protein>
    <recommendedName>
        <fullName evidence="3">ATP-NAD kinase</fullName>
    </recommendedName>
</protein>
<accession>A0A830EDI4</accession>
<dbReference type="AlphaFoldDB" id="A0A830EDI4"/>
<dbReference type="GO" id="GO:0003951">
    <property type="term" value="F:NAD+ kinase activity"/>
    <property type="evidence" value="ECO:0007669"/>
    <property type="project" value="InterPro"/>
</dbReference>
<dbReference type="EMBL" id="BMOC01000021">
    <property type="protein sequence ID" value="GGJ15114.1"/>
    <property type="molecule type" value="Genomic_DNA"/>
</dbReference>
<dbReference type="Proteomes" id="UP000653099">
    <property type="component" value="Unassembled WGS sequence"/>
</dbReference>
<keyword evidence="2" id="KW-1185">Reference proteome</keyword>
<dbReference type="Gene3D" id="2.60.200.30">
    <property type="entry name" value="Probable inorganic polyphosphate/atp-NAD kinase, domain 2"/>
    <property type="match status" value="1"/>
</dbReference>
<evidence type="ECO:0000313" key="2">
    <source>
        <dbReference type="Proteomes" id="UP000653099"/>
    </source>
</evidence>
<dbReference type="Pfam" id="PF20143">
    <property type="entry name" value="NAD_kinase_C"/>
    <property type="match status" value="1"/>
</dbReference>
<sequence length="241" mass="24394">MSSVPVAVVTEGDALEPALAGTDARVVDPDAVTSDTVADAGVAFAVGESSLLAVARLCPETPIAPVAAGVGRYEVPESAVGAVANAAVRDDLRTVGHPLLDVAVGGDPAGTAVTDVTLLTAAPARISEFGIRSTDGWDETVRADGVVVATPLGSTGYARDAGGPVLAPGTGLVAVPVSAYAMHVRPWVLRPPVSLSVERDEAEVTVRLDDEVTRSVPPEAAVDIEAGSTLSLVDPQQFSTR</sequence>
<evidence type="ECO:0008006" key="3">
    <source>
        <dbReference type="Google" id="ProtNLM"/>
    </source>
</evidence>
<comment type="caution">
    <text evidence="1">The sequence shown here is derived from an EMBL/GenBank/DDBJ whole genome shotgun (WGS) entry which is preliminary data.</text>
</comment>
<evidence type="ECO:0000313" key="1">
    <source>
        <dbReference type="EMBL" id="GGJ15114.1"/>
    </source>
</evidence>
<dbReference type="SUPFAM" id="SSF111331">
    <property type="entry name" value="NAD kinase/diacylglycerol kinase-like"/>
    <property type="match status" value="1"/>
</dbReference>
<name>A0A830EDI4_9EURY</name>
<reference evidence="1" key="2">
    <citation type="submission" date="2020-09" db="EMBL/GenBank/DDBJ databases">
        <authorList>
            <person name="Sun Q."/>
            <person name="Ohkuma M."/>
        </authorList>
    </citation>
    <scope>NUCLEOTIDE SEQUENCE</scope>
    <source>
        <strain evidence="1">JCM 14359</strain>
    </source>
</reference>
<dbReference type="InterPro" id="IPR017437">
    <property type="entry name" value="ATP-NAD_kinase_PpnK-typ_C"/>
</dbReference>
<organism evidence="1 2">
    <name type="scientific">Halobellus salinus</name>
    <dbReference type="NCBI Taxonomy" id="931585"/>
    <lineage>
        <taxon>Archaea</taxon>
        <taxon>Methanobacteriati</taxon>
        <taxon>Methanobacteriota</taxon>
        <taxon>Stenosarchaea group</taxon>
        <taxon>Halobacteria</taxon>
        <taxon>Halobacteriales</taxon>
        <taxon>Haloferacaceae</taxon>
        <taxon>Halobellus</taxon>
    </lineage>
</organism>
<reference evidence="1" key="1">
    <citation type="journal article" date="2014" name="Int. J. Syst. Evol. Microbiol.">
        <title>Complete genome sequence of Corynebacterium casei LMG S-19264T (=DSM 44701T), isolated from a smear-ripened cheese.</title>
        <authorList>
            <consortium name="US DOE Joint Genome Institute (JGI-PGF)"/>
            <person name="Walter F."/>
            <person name="Albersmeier A."/>
            <person name="Kalinowski J."/>
            <person name="Ruckert C."/>
        </authorList>
    </citation>
    <scope>NUCLEOTIDE SEQUENCE</scope>
    <source>
        <strain evidence="1">JCM 14359</strain>
    </source>
</reference>